<reference evidence="2 3" key="1">
    <citation type="submission" date="2014-09" db="EMBL/GenBank/DDBJ databases">
        <authorList>
            <person name="Urmite Genomes Urmite Genomes"/>
        </authorList>
    </citation>
    <scope>NUCLEOTIDE SEQUENCE [LARGE SCALE GENOMIC DNA]</scope>
    <source>
        <strain evidence="2 3">ES2</strain>
    </source>
</reference>
<evidence type="ECO:0000313" key="2">
    <source>
        <dbReference type="EMBL" id="CEG23168.1"/>
    </source>
</evidence>
<dbReference type="STRING" id="1499687.BN1080_02112"/>
<dbReference type="PANTHER" id="PTHR33516">
    <property type="entry name" value="LEXA REPRESSOR"/>
    <property type="match status" value="1"/>
</dbReference>
<proteinExistence type="predicted"/>
<evidence type="ECO:0000259" key="1">
    <source>
        <dbReference type="PROSITE" id="PS50943"/>
    </source>
</evidence>
<dbReference type="Gene3D" id="1.10.260.40">
    <property type="entry name" value="lambda repressor-like DNA-binding domains"/>
    <property type="match status" value="1"/>
</dbReference>
<dbReference type="InterPro" id="IPR039418">
    <property type="entry name" value="LexA-like"/>
</dbReference>
<sequence length="240" mass="27425">MSHDITKYVGQQIRKFRKAKKLTQKELGLKIGVKHNTISSYENGTNEPDQDMIFAIAHALEVNINDFFPDINEKPSYKPTEDRDNLEINETFTDYMGINNQFKSEHSYKAFNFIRLPIYGQISCGNGRIIFEDPIDFEDVPRDWLNGGEYIMLIAQGDSMTGSKIFEGDKLLIRKQSEVENGEIAAVVVGEETLLKKVYKKGNTLILESSNDKYETRVLDLNEVKNVQILGKLKKSVTTF</sequence>
<dbReference type="Pfam" id="PF00717">
    <property type="entry name" value="Peptidase_S24"/>
    <property type="match status" value="1"/>
</dbReference>
<dbReference type="GO" id="GO:0003677">
    <property type="term" value="F:DNA binding"/>
    <property type="evidence" value="ECO:0007669"/>
    <property type="project" value="InterPro"/>
</dbReference>
<organism evidence="2 3">
    <name type="scientific">Planococcus massiliensis</name>
    <dbReference type="NCBI Taxonomy" id="1499687"/>
    <lineage>
        <taxon>Bacteria</taxon>
        <taxon>Bacillati</taxon>
        <taxon>Bacillota</taxon>
        <taxon>Bacilli</taxon>
        <taxon>Bacillales</taxon>
        <taxon>Caryophanaceae</taxon>
        <taxon>Planococcus</taxon>
    </lineage>
</organism>
<dbReference type="PANTHER" id="PTHR33516:SF2">
    <property type="entry name" value="LEXA REPRESSOR-RELATED"/>
    <property type="match status" value="1"/>
</dbReference>
<dbReference type="EMBL" id="CCXS01000001">
    <property type="protein sequence ID" value="CEG23168.1"/>
    <property type="molecule type" value="Genomic_DNA"/>
</dbReference>
<dbReference type="InterPro" id="IPR001387">
    <property type="entry name" value="Cro/C1-type_HTH"/>
</dbReference>
<dbReference type="SMART" id="SM00530">
    <property type="entry name" value="HTH_XRE"/>
    <property type="match status" value="1"/>
</dbReference>
<dbReference type="CDD" id="cd00093">
    <property type="entry name" value="HTH_XRE"/>
    <property type="match status" value="1"/>
</dbReference>
<dbReference type="InterPro" id="IPR015927">
    <property type="entry name" value="Peptidase_S24_S26A/B/C"/>
</dbReference>
<protein>
    <submittedName>
        <fullName evidence="2">LexA repressor</fullName>
    </submittedName>
</protein>
<dbReference type="SUPFAM" id="SSF51306">
    <property type="entry name" value="LexA/Signal peptidase"/>
    <property type="match status" value="1"/>
</dbReference>
<gene>
    <name evidence="2" type="primary">lexA_3</name>
    <name evidence="2" type="ORF">BN1080_02112</name>
</gene>
<dbReference type="SUPFAM" id="SSF47413">
    <property type="entry name" value="lambda repressor-like DNA-binding domains"/>
    <property type="match status" value="1"/>
</dbReference>
<dbReference type="InterPro" id="IPR036286">
    <property type="entry name" value="LexA/Signal_pep-like_sf"/>
</dbReference>
<dbReference type="Pfam" id="PF01381">
    <property type="entry name" value="HTH_3"/>
    <property type="match status" value="1"/>
</dbReference>
<name>A0A098ELK1_9BACL</name>
<accession>A0A098ELK1</accession>
<dbReference type="Proteomes" id="UP000043699">
    <property type="component" value="Unassembled WGS sequence"/>
</dbReference>
<dbReference type="CDD" id="cd06529">
    <property type="entry name" value="S24_LexA-like"/>
    <property type="match status" value="1"/>
</dbReference>
<dbReference type="RefSeq" id="WP_052651954.1">
    <property type="nucleotide sequence ID" value="NZ_CCXS01000001.1"/>
</dbReference>
<feature type="domain" description="HTH cro/C1-type" evidence="1">
    <location>
        <begin position="13"/>
        <end position="67"/>
    </location>
</feature>
<keyword evidence="3" id="KW-1185">Reference proteome</keyword>
<dbReference type="AlphaFoldDB" id="A0A098ELK1"/>
<dbReference type="InterPro" id="IPR010982">
    <property type="entry name" value="Lambda_DNA-bd_dom_sf"/>
</dbReference>
<dbReference type="PROSITE" id="PS50943">
    <property type="entry name" value="HTH_CROC1"/>
    <property type="match status" value="1"/>
</dbReference>
<dbReference type="Gene3D" id="2.10.109.10">
    <property type="entry name" value="Umud Fragment, subunit A"/>
    <property type="match status" value="1"/>
</dbReference>
<evidence type="ECO:0000313" key="3">
    <source>
        <dbReference type="Proteomes" id="UP000043699"/>
    </source>
</evidence>
<dbReference type="InterPro" id="IPR050077">
    <property type="entry name" value="LexA_repressor"/>
</dbReference>